<dbReference type="Pfam" id="PF11327">
    <property type="entry name" value="Egh16-like"/>
    <property type="match status" value="1"/>
</dbReference>
<evidence type="ECO:0000313" key="3">
    <source>
        <dbReference type="Proteomes" id="UP000078544"/>
    </source>
</evidence>
<feature type="chain" id="PRO_5007896420" evidence="1">
    <location>
        <begin position="18"/>
        <end position="313"/>
    </location>
</feature>
<dbReference type="STRING" id="1081109.A0A168E812"/>
<dbReference type="PANTHER" id="PTHR34618">
    <property type="entry name" value="SURFACE PROTEIN MAS1, PUTATIVE-RELATED"/>
    <property type="match status" value="1"/>
</dbReference>
<evidence type="ECO:0000256" key="1">
    <source>
        <dbReference type="SAM" id="SignalP"/>
    </source>
</evidence>
<reference evidence="2 3" key="1">
    <citation type="journal article" date="2016" name="Genome Biol. Evol.">
        <title>Divergent and convergent evolution of fungal pathogenicity.</title>
        <authorList>
            <person name="Shang Y."/>
            <person name="Xiao G."/>
            <person name="Zheng P."/>
            <person name="Cen K."/>
            <person name="Zhan S."/>
            <person name="Wang C."/>
        </authorList>
    </citation>
    <scope>NUCLEOTIDE SEQUENCE [LARGE SCALE GENOMIC DNA]</scope>
    <source>
        <strain evidence="2 3">RCEF 2490</strain>
    </source>
</reference>
<evidence type="ECO:0000313" key="2">
    <source>
        <dbReference type="EMBL" id="KZZ98517.1"/>
    </source>
</evidence>
<sequence length="313" mass="32986">MRYSIVLASLAASVVHGHGLITQIIGANCVIMPGLTLTDGTPRNCVVNSCGAQADTGIIRDSEMASGKYGPLGWTQGKGAVNIEAVLKNFMCTGQEPAANHGAAESVGVEDNLGTAAAASRNRALQRREDDRSKYCGHSGGSSFFNLPVIGVLGIGGERTSWPVESRQEDYHCAGKDKGLPTADDDGKIYVIYRQVNQDGAGPMTAAIDPTSCGSDPDAFVGVDILQDVPGSGLSGLSISTNTDYKMIIQMPEDMICKCSMAGVNNICVVRIRNQALAGPFGGSAIFTQSKAKVQQALAYRLRKRMQIGQRKA</sequence>
<dbReference type="AlphaFoldDB" id="A0A168E812"/>
<dbReference type="Proteomes" id="UP000078544">
    <property type="component" value="Unassembled WGS sequence"/>
</dbReference>
<dbReference type="EMBL" id="AZGY01000005">
    <property type="protein sequence ID" value="KZZ98517.1"/>
    <property type="molecule type" value="Genomic_DNA"/>
</dbReference>
<proteinExistence type="predicted"/>
<name>A0A168E812_9HYPO</name>
<feature type="signal peptide" evidence="1">
    <location>
        <begin position="1"/>
        <end position="17"/>
    </location>
</feature>
<comment type="caution">
    <text evidence="2">The sequence shown here is derived from an EMBL/GenBank/DDBJ whole genome shotgun (WGS) entry which is preliminary data.</text>
</comment>
<organism evidence="2 3">
    <name type="scientific">Moelleriella libera RCEF 2490</name>
    <dbReference type="NCBI Taxonomy" id="1081109"/>
    <lineage>
        <taxon>Eukaryota</taxon>
        <taxon>Fungi</taxon>
        <taxon>Dikarya</taxon>
        <taxon>Ascomycota</taxon>
        <taxon>Pezizomycotina</taxon>
        <taxon>Sordariomycetes</taxon>
        <taxon>Hypocreomycetidae</taxon>
        <taxon>Hypocreales</taxon>
        <taxon>Clavicipitaceae</taxon>
        <taxon>Moelleriella</taxon>
    </lineage>
</organism>
<dbReference type="InterPro" id="IPR021476">
    <property type="entry name" value="Egh16-like"/>
</dbReference>
<protein>
    <submittedName>
        <fullName evidence="2">Cell surface protein (Mas1)</fullName>
    </submittedName>
</protein>
<dbReference type="PANTHER" id="PTHR34618:SF1">
    <property type="entry name" value="SECRETED PROTEIN"/>
    <property type="match status" value="1"/>
</dbReference>
<gene>
    <name evidence="2" type="ORF">AAL_03035</name>
</gene>
<keyword evidence="1" id="KW-0732">Signal</keyword>
<dbReference type="OrthoDB" id="5310497at2759"/>
<keyword evidence="3" id="KW-1185">Reference proteome</keyword>
<accession>A0A168E812</accession>